<evidence type="ECO:0000313" key="4">
    <source>
        <dbReference type="EMBL" id="AEM83216.1"/>
    </source>
</evidence>
<dbReference type="EMBL" id="CP002994">
    <property type="protein sequence ID" value="AEM83216.1"/>
    <property type="molecule type" value="Genomic_DNA"/>
</dbReference>
<gene>
    <name evidence="2" type="primary">ureD</name>
    <name evidence="4" type="ORF">Strvi_3547</name>
</gene>
<dbReference type="InterPro" id="IPR002669">
    <property type="entry name" value="UreD"/>
</dbReference>
<dbReference type="HAMAP" id="MF_01384">
    <property type="entry name" value="UreD"/>
    <property type="match status" value="1"/>
</dbReference>
<evidence type="ECO:0000256" key="1">
    <source>
        <dbReference type="ARBA" id="ARBA00023186"/>
    </source>
</evidence>
<feature type="compositionally biased region" description="Low complexity" evidence="3">
    <location>
        <begin position="48"/>
        <end position="78"/>
    </location>
</feature>
<dbReference type="eggNOG" id="COG0829">
    <property type="taxonomic scope" value="Bacteria"/>
</dbReference>
<feature type="region of interest" description="Disordered" evidence="3">
    <location>
        <begin position="1"/>
        <end position="78"/>
    </location>
</feature>
<dbReference type="GO" id="GO:0005737">
    <property type="term" value="C:cytoplasm"/>
    <property type="evidence" value="ECO:0007669"/>
    <property type="project" value="UniProtKB-SubCell"/>
</dbReference>
<evidence type="ECO:0000256" key="2">
    <source>
        <dbReference type="HAMAP-Rule" id="MF_01384"/>
    </source>
</evidence>
<comment type="subunit">
    <text evidence="2">UreD, UreF and UreG form a complex that acts as a GTP-hydrolysis-dependent molecular chaperone, activating the urease apoprotein by helping to assemble the nickel containing metallocenter of UreC. The UreE protein probably delivers the nickel.</text>
</comment>
<reference evidence="4" key="1">
    <citation type="submission" date="2011-08" db="EMBL/GenBank/DDBJ databases">
        <title>Complete sequence of chromosome of Streptomyces violaceusniger Tu 4113.</title>
        <authorList>
            <consortium name="US DOE Joint Genome Institute"/>
            <person name="Lucas S."/>
            <person name="Han J."/>
            <person name="Lapidus A."/>
            <person name="Cheng J.-F."/>
            <person name="Goodwin L."/>
            <person name="Pitluck S."/>
            <person name="Peters L."/>
            <person name="Ivanova N."/>
            <person name="Daligault H."/>
            <person name="Detter J.C."/>
            <person name="Han C."/>
            <person name="Tapia R."/>
            <person name="Land M."/>
            <person name="Hauser L."/>
            <person name="Kyrpides N."/>
            <person name="Ivanova N."/>
            <person name="Pagani I."/>
            <person name="Hagen A."/>
            <person name="Katz L."/>
            <person name="Fiedler H.-P."/>
            <person name="Keasling J."/>
            <person name="Fortman J."/>
            <person name="Woyke T."/>
        </authorList>
    </citation>
    <scope>NUCLEOTIDE SEQUENCE [LARGE SCALE GENOMIC DNA]</scope>
    <source>
        <strain evidence="4">Tu 4113</strain>
    </source>
</reference>
<dbReference type="AlphaFoldDB" id="G2P3I8"/>
<keyword evidence="1 2" id="KW-0143">Chaperone</keyword>
<accession>G2P3I8</accession>
<dbReference type="HOGENOM" id="CLU_055097_0_0_11"/>
<comment type="function">
    <text evidence="2">Required for maturation of urease via the functional incorporation of the urease nickel metallocenter.</text>
</comment>
<keyword evidence="2" id="KW-0963">Cytoplasm</keyword>
<keyword evidence="2" id="KW-0996">Nickel insertion</keyword>
<dbReference type="GO" id="GO:0016151">
    <property type="term" value="F:nickel cation binding"/>
    <property type="evidence" value="ECO:0007669"/>
    <property type="project" value="UniProtKB-UniRule"/>
</dbReference>
<sequence length="325" mass="32229">MTPAQDAAARAEPPWAGDPAASGGARPHPSPRTSGRGSARETPDNGRAPGASGTKAAPGTSGASAAPATPGTPATPSTGLQATARIVAEADGRGGTALPVLAGDGPLALRRTRAVGGEARVTVVGAMSAPLGGDRIALEVTAGPGARLHIGSAAATIALPGRTGRPAHYEIRLTVADGATLHWLPEPLISAQGSDLRMTTRVELAPTARLVLREEQILGRTGESPGHLTARLTVHRAGRPLLDQELSYGPGAPGWDGGAVLGGHRAVGQLLVVDPSYATGPVAPRALTGTAVLTPLTGPAALATAAAPDALHLRRALDEAGAAVG</sequence>
<comment type="subcellular location">
    <subcellularLocation>
        <location evidence="2">Cytoplasm</location>
    </subcellularLocation>
</comment>
<dbReference type="KEGG" id="svl:Strvi_3547"/>
<evidence type="ECO:0000256" key="3">
    <source>
        <dbReference type="SAM" id="MobiDB-lite"/>
    </source>
</evidence>
<keyword evidence="5" id="KW-1185">Reference proteome</keyword>
<evidence type="ECO:0000313" key="5">
    <source>
        <dbReference type="Proteomes" id="UP000008703"/>
    </source>
</evidence>
<comment type="similarity">
    <text evidence="2">Belongs to the UreD family.</text>
</comment>
<dbReference type="Pfam" id="PF01774">
    <property type="entry name" value="UreD"/>
    <property type="match status" value="1"/>
</dbReference>
<proteinExistence type="inferred from homology"/>
<organism evidence="4 5">
    <name type="scientific">Streptomyces violaceusniger (strain Tu 4113)</name>
    <dbReference type="NCBI Taxonomy" id="653045"/>
    <lineage>
        <taxon>Bacteria</taxon>
        <taxon>Bacillati</taxon>
        <taxon>Actinomycetota</taxon>
        <taxon>Actinomycetes</taxon>
        <taxon>Kitasatosporales</taxon>
        <taxon>Streptomycetaceae</taxon>
        <taxon>Streptomyces</taxon>
        <taxon>Streptomyces violaceusniger group</taxon>
    </lineage>
</organism>
<protein>
    <recommendedName>
        <fullName evidence="2">Urease accessory protein UreD</fullName>
    </recommendedName>
</protein>
<name>G2P3I8_STRV4</name>
<dbReference type="RefSeq" id="WP_014056714.1">
    <property type="nucleotide sequence ID" value="NC_015957.1"/>
</dbReference>
<dbReference type="Proteomes" id="UP000008703">
    <property type="component" value="Chromosome"/>
</dbReference>